<accession>A0A4R4PMN7</accession>
<evidence type="ECO:0000256" key="1">
    <source>
        <dbReference type="SAM" id="Phobius"/>
    </source>
</evidence>
<evidence type="ECO:0000313" key="2">
    <source>
        <dbReference type="EMBL" id="TDC23441.1"/>
    </source>
</evidence>
<comment type="caution">
    <text evidence="2">The sequence shown here is derived from an EMBL/GenBank/DDBJ whole genome shotgun (WGS) entry which is preliminary data.</text>
</comment>
<organism evidence="2 3">
    <name type="scientific">Kribbella albertanoniae</name>
    <dbReference type="NCBI Taxonomy" id="1266829"/>
    <lineage>
        <taxon>Bacteria</taxon>
        <taxon>Bacillati</taxon>
        <taxon>Actinomycetota</taxon>
        <taxon>Actinomycetes</taxon>
        <taxon>Propionibacteriales</taxon>
        <taxon>Kribbellaceae</taxon>
        <taxon>Kribbella</taxon>
    </lineage>
</organism>
<dbReference type="Proteomes" id="UP000295075">
    <property type="component" value="Unassembled WGS sequence"/>
</dbReference>
<gene>
    <name evidence="2" type="ORF">E1261_28460</name>
</gene>
<sequence length="142" mass="15784">MERRSLDFRAVGAFVVALGFVVAACVQSADVYFLRERGVVVTGTVLKEHDTRKSSWVEVRYVTLAGDEIVNDTSRYKSAEVGQPIDVIYDRQNPERMQAADWGLGYGFNLLVFGGFAALLVLAGILQLKFKLLTRLRGIAVR</sequence>
<name>A0A4R4PMN7_9ACTN</name>
<reference evidence="2 3" key="1">
    <citation type="submission" date="2019-03" db="EMBL/GenBank/DDBJ databases">
        <title>Draft genome sequences of novel Actinobacteria.</title>
        <authorList>
            <person name="Sahin N."/>
            <person name="Ay H."/>
            <person name="Saygin H."/>
        </authorList>
    </citation>
    <scope>NUCLEOTIDE SEQUENCE [LARGE SCALE GENOMIC DNA]</scope>
    <source>
        <strain evidence="2 3">JCM 30547</strain>
    </source>
</reference>
<evidence type="ECO:0000313" key="3">
    <source>
        <dbReference type="Proteomes" id="UP000295075"/>
    </source>
</evidence>
<keyword evidence="1" id="KW-0812">Transmembrane</keyword>
<dbReference type="AlphaFoldDB" id="A0A4R4PMN7"/>
<dbReference type="EMBL" id="SMKA01000164">
    <property type="protein sequence ID" value="TDC23441.1"/>
    <property type="molecule type" value="Genomic_DNA"/>
</dbReference>
<keyword evidence="3" id="KW-1185">Reference proteome</keyword>
<dbReference type="RefSeq" id="WP_132411847.1">
    <property type="nucleotide sequence ID" value="NZ_SMKA01000164.1"/>
</dbReference>
<keyword evidence="1" id="KW-1133">Transmembrane helix</keyword>
<dbReference type="PROSITE" id="PS51257">
    <property type="entry name" value="PROKAR_LIPOPROTEIN"/>
    <property type="match status" value="1"/>
</dbReference>
<protein>
    <submittedName>
        <fullName evidence="2">DUF3592 domain-containing protein</fullName>
    </submittedName>
</protein>
<proteinExistence type="predicted"/>
<feature type="transmembrane region" description="Helical" evidence="1">
    <location>
        <begin position="106"/>
        <end position="128"/>
    </location>
</feature>
<keyword evidence="1" id="KW-0472">Membrane</keyword>
<dbReference type="OrthoDB" id="3830998at2"/>